<dbReference type="GO" id="GO:0003824">
    <property type="term" value="F:catalytic activity"/>
    <property type="evidence" value="ECO:0007669"/>
    <property type="project" value="InterPro"/>
</dbReference>
<protein>
    <recommendedName>
        <fullName evidence="4">Radical SAM core domain-containing protein</fullName>
    </recommendedName>
</protein>
<dbReference type="Gene3D" id="3.80.30.30">
    <property type="match status" value="1"/>
</dbReference>
<dbReference type="SFLD" id="SFLDS00029">
    <property type="entry name" value="Radical_SAM"/>
    <property type="match status" value="1"/>
</dbReference>
<gene>
    <name evidence="5" type="ORF">B9Q02_06460</name>
</gene>
<evidence type="ECO:0000313" key="5">
    <source>
        <dbReference type="EMBL" id="PSN85428.1"/>
    </source>
</evidence>
<keyword evidence="3" id="KW-0411">Iron-sulfur</keyword>
<dbReference type="PANTHER" id="PTHR43432">
    <property type="entry name" value="SLR0285 PROTEIN"/>
    <property type="match status" value="1"/>
</dbReference>
<dbReference type="InterPro" id="IPR040086">
    <property type="entry name" value="MJ0683-like"/>
</dbReference>
<dbReference type="PANTHER" id="PTHR43432:SF3">
    <property type="entry name" value="SLR0285 PROTEIN"/>
    <property type="match status" value="1"/>
</dbReference>
<evidence type="ECO:0000313" key="6">
    <source>
        <dbReference type="Proteomes" id="UP000240569"/>
    </source>
</evidence>
<accession>A0A2R6AGG8</accession>
<dbReference type="Proteomes" id="UP000240569">
    <property type="component" value="Unassembled WGS sequence"/>
</dbReference>
<dbReference type="EMBL" id="NEXD01000032">
    <property type="protein sequence ID" value="PSN85428.1"/>
    <property type="molecule type" value="Genomic_DNA"/>
</dbReference>
<dbReference type="SFLD" id="SFLDG01084">
    <property type="entry name" value="Uncharacterised_Radical_SAM_Su"/>
    <property type="match status" value="1"/>
</dbReference>
<dbReference type="InterPro" id="IPR007197">
    <property type="entry name" value="rSAM"/>
</dbReference>
<reference evidence="5 6" key="1">
    <citation type="submission" date="2017-04" db="EMBL/GenBank/DDBJ databases">
        <title>Novel microbial lineages endemic to geothermal iron-oxide mats fill important gaps in the evolutionary history of Archaea.</title>
        <authorList>
            <person name="Jay Z.J."/>
            <person name="Beam J.P."/>
            <person name="Dlakic M."/>
            <person name="Rusch D.B."/>
            <person name="Kozubal M.A."/>
            <person name="Inskeep W.P."/>
        </authorList>
    </citation>
    <scope>NUCLEOTIDE SEQUENCE [LARGE SCALE GENOMIC DNA]</scope>
    <source>
        <strain evidence="5">BE_D</strain>
    </source>
</reference>
<dbReference type="InterPro" id="IPR058240">
    <property type="entry name" value="rSAM_sf"/>
</dbReference>
<comment type="caution">
    <text evidence="5">The sequence shown here is derived from an EMBL/GenBank/DDBJ whole genome shotgun (WGS) entry which is preliminary data.</text>
</comment>
<dbReference type="Pfam" id="PF04055">
    <property type="entry name" value="Radical_SAM"/>
    <property type="match status" value="1"/>
</dbReference>
<organism evidence="5 6">
    <name type="scientific">Candidatus Marsarchaeota G1 archaeon BE_D</name>
    <dbReference type="NCBI Taxonomy" id="1978156"/>
    <lineage>
        <taxon>Archaea</taxon>
        <taxon>Candidatus Marsarchaeota</taxon>
        <taxon>Candidatus Marsarchaeota group 1</taxon>
    </lineage>
</organism>
<evidence type="ECO:0000256" key="2">
    <source>
        <dbReference type="ARBA" id="ARBA00023004"/>
    </source>
</evidence>
<sequence>MLSIIDIDRKIPLKAHILTFLLCILCALTSHHNYQKDIYIHLKCMLVRTPTIREVECKTLLHTMNYERGYPEYTINLYRGCLHACVYCYAPSLIQDEREWGEYVDVKVNAPEVLRKELRKVKKGVVFLSSASDPYQAVEAKYKVTRRCLEVLLEHDFPVLILTRSHLVLRDVDLLKRFKWVRVGMSVTSVPDPRFEPRVPPLERRIQTLKTLSSEGIITWVSFAPIIPTLFMLDLHALFQALKEAGVKAVHAGLLRFENYEISRRMFEKKVGVRYQSVMAGSYAVRKSVEELARRYGFDTSTKIFEWREPFSLERYLKS</sequence>
<evidence type="ECO:0000256" key="3">
    <source>
        <dbReference type="ARBA" id="ARBA00023014"/>
    </source>
</evidence>
<dbReference type="AlphaFoldDB" id="A0A2R6AGG8"/>
<keyword evidence="2" id="KW-0408">Iron</keyword>
<dbReference type="GO" id="GO:0046872">
    <property type="term" value="F:metal ion binding"/>
    <property type="evidence" value="ECO:0007669"/>
    <property type="project" value="UniProtKB-KW"/>
</dbReference>
<name>A0A2R6AGG8_9ARCH</name>
<evidence type="ECO:0000259" key="4">
    <source>
        <dbReference type="Pfam" id="PF04055"/>
    </source>
</evidence>
<evidence type="ECO:0000256" key="1">
    <source>
        <dbReference type="ARBA" id="ARBA00022723"/>
    </source>
</evidence>
<dbReference type="CDD" id="cd01335">
    <property type="entry name" value="Radical_SAM"/>
    <property type="match status" value="1"/>
</dbReference>
<proteinExistence type="predicted"/>
<feature type="domain" description="Radical SAM core" evidence="4">
    <location>
        <begin position="75"/>
        <end position="236"/>
    </location>
</feature>
<keyword evidence="1" id="KW-0479">Metal-binding</keyword>
<dbReference type="SUPFAM" id="SSF102114">
    <property type="entry name" value="Radical SAM enzymes"/>
    <property type="match status" value="1"/>
</dbReference>
<dbReference type="GO" id="GO:0051536">
    <property type="term" value="F:iron-sulfur cluster binding"/>
    <property type="evidence" value="ECO:0007669"/>
    <property type="project" value="UniProtKB-KW"/>
</dbReference>